<comment type="caution">
    <text evidence="2">The sequence shown here is derived from an EMBL/GenBank/DDBJ whole genome shotgun (WGS) entry which is preliminary data.</text>
</comment>
<evidence type="ECO:0000313" key="3">
    <source>
        <dbReference type="Proteomes" id="UP000566440"/>
    </source>
</evidence>
<dbReference type="Pfam" id="PF00622">
    <property type="entry name" value="SPRY"/>
    <property type="match status" value="1"/>
</dbReference>
<reference evidence="2 3" key="1">
    <citation type="submission" date="2019-09" db="EMBL/GenBank/DDBJ databases">
        <title>Bird 10,000 Genomes (B10K) Project - Family phase.</title>
        <authorList>
            <person name="Zhang G."/>
        </authorList>
    </citation>
    <scope>NUCLEOTIDE SEQUENCE [LARGE SCALE GENOMIC DNA]</scope>
    <source>
        <strain evidence="2">B10K-DU-001-62</strain>
        <tissue evidence="2">Muscle</tissue>
    </source>
</reference>
<dbReference type="OrthoDB" id="9986391at2759"/>
<feature type="non-terminal residue" evidence="2">
    <location>
        <position position="155"/>
    </location>
</feature>
<dbReference type="PRINTS" id="PR01407">
    <property type="entry name" value="BUTYPHLNCDUF"/>
</dbReference>
<feature type="non-terminal residue" evidence="2">
    <location>
        <position position="1"/>
    </location>
</feature>
<evidence type="ECO:0000259" key="1">
    <source>
        <dbReference type="PROSITE" id="PS50188"/>
    </source>
</evidence>
<dbReference type="PROSITE" id="PS50188">
    <property type="entry name" value="B302_SPRY"/>
    <property type="match status" value="1"/>
</dbReference>
<dbReference type="Gene3D" id="2.60.120.920">
    <property type="match status" value="1"/>
</dbReference>
<dbReference type="InterPro" id="IPR043136">
    <property type="entry name" value="B30.2/SPRY_sf"/>
</dbReference>
<accession>A0A7K9SM17</accession>
<dbReference type="EMBL" id="VWZX01002361">
    <property type="protein sequence ID" value="NXI37225.1"/>
    <property type="molecule type" value="Genomic_DNA"/>
</dbReference>
<dbReference type="SMART" id="SM00589">
    <property type="entry name" value="PRY"/>
    <property type="match status" value="1"/>
</dbReference>
<gene>
    <name evidence="2" type="primary">Trim10</name>
    <name evidence="2" type="ORF">GALDEA_R02817</name>
</gene>
<proteinExistence type="predicted"/>
<organism evidence="2 3">
    <name type="scientific">Galbula dea</name>
    <dbReference type="NCBI Taxonomy" id="1109041"/>
    <lineage>
        <taxon>Eukaryota</taxon>
        <taxon>Metazoa</taxon>
        <taxon>Chordata</taxon>
        <taxon>Craniata</taxon>
        <taxon>Vertebrata</taxon>
        <taxon>Euteleostomi</taxon>
        <taxon>Archelosauria</taxon>
        <taxon>Archosauria</taxon>
        <taxon>Dinosauria</taxon>
        <taxon>Saurischia</taxon>
        <taxon>Theropoda</taxon>
        <taxon>Coelurosauria</taxon>
        <taxon>Aves</taxon>
        <taxon>Neognathae</taxon>
        <taxon>Neoaves</taxon>
        <taxon>Telluraves</taxon>
        <taxon>Coraciimorphae</taxon>
        <taxon>Piciformes</taxon>
        <taxon>Galbulidae</taxon>
        <taxon>Galbula</taxon>
    </lineage>
</organism>
<dbReference type="InterPro" id="IPR006574">
    <property type="entry name" value="PRY"/>
</dbReference>
<feature type="domain" description="B30.2/SPRY" evidence="1">
    <location>
        <begin position="1"/>
        <end position="155"/>
    </location>
</feature>
<dbReference type="FunFam" id="2.60.120.920:FF:000004">
    <property type="entry name" value="Butyrophilin subfamily 1 member A1"/>
    <property type="match status" value="1"/>
</dbReference>
<dbReference type="InterPro" id="IPR050143">
    <property type="entry name" value="TRIM/RBCC"/>
</dbReference>
<evidence type="ECO:0000313" key="2">
    <source>
        <dbReference type="EMBL" id="NXI37225.1"/>
    </source>
</evidence>
<dbReference type="AlphaFoldDB" id="A0A7K9SM17"/>
<dbReference type="Proteomes" id="UP000566440">
    <property type="component" value="Unassembled WGS sequence"/>
</dbReference>
<dbReference type="PANTHER" id="PTHR24103">
    <property type="entry name" value="E3 UBIQUITIN-PROTEIN LIGASE TRIM"/>
    <property type="match status" value="1"/>
</dbReference>
<dbReference type="Pfam" id="PF13765">
    <property type="entry name" value="PRY"/>
    <property type="match status" value="1"/>
</dbReference>
<dbReference type="InterPro" id="IPR003877">
    <property type="entry name" value="SPRY_dom"/>
</dbReference>
<dbReference type="SUPFAM" id="SSF49899">
    <property type="entry name" value="Concanavalin A-like lectins/glucanases"/>
    <property type="match status" value="1"/>
</dbReference>
<dbReference type="InterPro" id="IPR003879">
    <property type="entry name" value="Butyrophylin_SPRY"/>
</dbReference>
<name>A0A7K9SM17_9PICI</name>
<dbReference type="CDD" id="cd12888">
    <property type="entry name" value="SPRY_PRY_TRIM7_like"/>
    <property type="match status" value="1"/>
</dbReference>
<sequence length="155" mass="17749">NVTLDPATAHPRLQLSPDERSVRWEYLLQEPPESPQRFQADPCVLGRQAFTSGRHCWVVDLAQGHYCAVGVSKESLQRKNPISFKPEEGIWAVQQWALTSPPTTLDLPRVPKKIRVSLDYDWGEVTFFDVDNQSPIFTFPPASFAGEKIRPWFWV</sequence>
<dbReference type="InterPro" id="IPR001870">
    <property type="entry name" value="B30.2/SPRY"/>
</dbReference>
<protein>
    <submittedName>
        <fullName evidence="2">TRI10 protein</fullName>
    </submittedName>
</protein>
<dbReference type="InterPro" id="IPR013320">
    <property type="entry name" value="ConA-like_dom_sf"/>
</dbReference>
<keyword evidence="3" id="KW-1185">Reference proteome</keyword>